<keyword evidence="3" id="KW-1185">Reference proteome</keyword>
<evidence type="ECO:0000313" key="2">
    <source>
        <dbReference type="EMBL" id="KAK4536531.1"/>
    </source>
</evidence>
<evidence type="ECO:0000256" key="1">
    <source>
        <dbReference type="SAM" id="MobiDB-lite"/>
    </source>
</evidence>
<sequence>MADLKATAELRVEVRGAEAGGAGASARQQQRSASAACTDYPSLAGQLKQLREQASEWLTPLVNEQRQGEEQGVRPTDAEDAGEESD</sequence>
<dbReference type="EMBL" id="JANCYW010000008">
    <property type="protein sequence ID" value="KAK4536531.1"/>
    <property type="molecule type" value="Genomic_DNA"/>
</dbReference>
<dbReference type="AlphaFoldDB" id="A0AAV9IWT7"/>
<evidence type="ECO:0000313" key="3">
    <source>
        <dbReference type="Proteomes" id="UP001301350"/>
    </source>
</evidence>
<evidence type="ECO:0008006" key="4">
    <source>
        <dbReference type="Google" id="ProtNLM"/>
    </source>
</evidence>
<reference evidence="2 3" key="1">
    <citation type="submission" date="2022-07" db="EMBL/GenBank/DDBJ databases">
        <title>Genome-wide signatures of adaptation to extreme environments.</title>
        <authorList>
            <person name="Cho C.H."/>
            <person name="Yoon H.S."/>
        </authorList>
    </citation>
    <scope>NUCLEOTIDE SEQUENCE [LARGE SCALE GENOMIC DNA]</scope>
    <source>
        <strain evidence="2 3">DBV 063 E5</strain>
    </source>
</reference>
<organism evidence="2 3">
    <name type="scientific">Cyanidium caldarium</name>
    <name type="common">Red alga</name>
    <dbReference type="NCBI Taxonomy" id="2771"/>
    <lineage>
        <taxon>Eukaryota</taxon>
        <taxon>Rhodophyta</taxon>
        <taxon>Bangiophyceae</taxon>
        <taxon>Cyanidiales</taxon>
        <taxon>Cyanidiaceae</taxon>
        <taxon>Cyanidium</taxon>
    </lineage>
</organism>
<gene>
    <name evidence="2" type="ORF">CDCA_CDCA08G2556</name>
</gene>
<accession>A0AAV9IWT7</accession>
<feature type="region of interest" description="Disordered" evidence="1">
    <location>
        <begin position="16"/>
        <end position="37"/>
    </location>
</feature>
<name>A0AAV9IWT7_CYACA</name>
<dbReference type="Proteomes" id="UP001301350">
    <property type="component" value="Unassembled WGS sequence"/>
</dbReference>
<protein>
    <recommendedName>
        <fullName evidence="4">EKC/KEOPS complex subunit GON7</fullName>
    </recommendedName>
</protein>
<proteinExistence type="predicted"/>
<feature type="region of interest" description="Disordered" evidence="1">
    <location>
        <begin position="58"/>
        <end position="86"/>
    </location>
</feature>
<comment type="caution">
    <text evidence="2">The sequence shown here is derived from an EMBL/GenBank/DDBJ whole genome shotgun (WGS) entry which is preliminary data.</text>
</comment>
<feature type="compositionally biased region" description="Low complexity" evidence="1">
    <location>
        <begin position="24"/>
        <end position="36"/>
    </location>
</feature>